<dbReference type="InterPro" id="IPR035925">
    <property type="entry name" value="BSD_dom_sf"/>
</dbReference>
<evidence type="ECO:0000313" key="3">
    <source>
        <dbReference type="EMBL" id="CAE0751673.1"/>
    </source>
</evidence>
<dbReference type="SUPFAM" id="SSF140383">
    <property type="entry name" value="BSD domain-like"/>
    <property type="match status" value="1"/>
</dbReference>
<feature type="compositionally biased region" description="Polar residues" evidence="1">
    <location>
        <begin position="122"/>
        <end position="131"/>
    </location>
</feature>
<dbReference type="EMBL" id="HBIZ01007440">
    <property type="protein sequence ID" value="CAE0751673.1"/>
    <property type="molecule type" value="Transcribed_RNA"/>
</dbReference>
<dbReference type="InterPro" id="IPR005607">
    <property type="entry name" value="BSD_dom"/>
</dbReference>
<evidence type="ECO:0000259" key="2">
    <source>
        <dbReference type="PROSITE" id="PS50858"/>
    </source>
</evidence>
<sequence>MGGANGKEERPVWPPGWLDIPEEPRLLARNVILSISSESADQFLSIEQQPYCIAAADWDFGEYHAAAAAAMQEDIKLNRLTYVLVPRRISESDFWRLYFSKVGYVLDSVKEHGTYPPPQAAAPTSSLSPKANSEPEPIDAKDTGSCAIQ</sequence>
<feature type="domain" description="BSD" evidence="2">
    <location>
        <begin position="71"/>
        <end position="106"/>
    </location>
</feature>
<feature type="region of interest" description="Disordered" evidence="1">
    <location>
        <begin position="115"/>
        <end position="149"/>
    </location>
</feature>
<name>A0A7S4B2G2_CHRCT</name>
<accession>A0A7S4B2G2</accession>
<dbReference type="Pfam" id="PF03909">
    <property type="entry name" value="BSD"/>
    <property type="match status" value="1"/>
</dbReference>
<reference evidence="3" key="1">
    <citation type="submission" date="2021-01" db="EMBL/GenBank/DDBJ databases">
        <authorList>
            <person name="Corre E."/>
            <person name="Pelletier E."/>
            <person name="Niang G."/>
            <person name="Scheremetjew M."/>
            <person name="Finn R."/>
            <person name="Kale V."/>
            <person name="Holt S."/>
            <person name="Cochrane G."/>
            <person name="Meng A."/>
            <person name="Brown T."/>
            <person name="Cohen L."/>
        </authorList>
    </citation>
    <scope>NUCLEOTIDE SEQUENCE</scope>
    <source>
        <strain evidence="3">CCMP645</strain>
    </source>
</reference>
<dbReference type="PROSITE" id="PS50858">
    <property type="entry name" value="BSD"/>
    <property type="match status" value="1"/>
</dbReference>
<protein>
    <recommendedName>
        <fullName evidence="2">BSD domain-containing protein</fullName>
    </recommendedName>
</protein>
<dbReference type="Gene3D" id="1.10.3970.10">
    <property type="entry name" value="BSD domain"/>
    <property type="match status" value="1"/>
</dbReference>
<dbReference type="AlphaFoldDB" id="A0A7S4B2G2"/>
<proteinExistence type="predicted"/>
<gene>
    <name evidence="3" type="ORF">PCAR00345_LOCUS4258</name>
</gene>
<organism evidence="3">
    <name type="scientific">Chrysotila carterae</name>
    <name type="common">Marine alga</name>
    <name type="synonym">Syracosphaera carterae</name>
    <dbReference type="NCBI Taxonomy" id="13221"/>
    <lineage>
        <taxon>Eukaryota</taxon>
        <taxon>Haptista</taxon>
        <taxon>Haptophyta</taxon>
        <taxon>Prymnesiophyceae</taxon>
        <taxon>Isochrysidales</taxon>
        <taxon>Isochrysidaceae</taxon>
        <taxon>Chrysotila</taxon>
    </lineage>
</organism>
<evidence type="ECO:0000256" key="1">
    <source>
        <dbReference type="SAM" id="MobiDB-lite"/>
    </source>
</evidence>